<sequence>MPKKIIPFALFVMLLCSAGCRQEKKLPPVDHIPVDIKIERFDQALSKVEPEELATANARWSSSYGAFYADYVPFMLEAGDPRDPQTVEKNLAYIVQQKDFLALKAAVAKVYPDMKQQEKELTQAFKYVKYYFPNYTVPRFISFFSGFSVQVPIGEGYIGIGLDMFLGADSEFYPALVKTIPRYLSKRFAPAYIAPRVVESVLRQELIPQGETDRNTLQHMLYEGKLLLALDSMLPHTADTLKIGYSDAQLQWAKAYQPEVWAWFLQEDLLYSTDYLRIQRYFTEGPFTAELGENNESAPKLGTYLGWQIVRQYMERNPEITLAQLLANTDAQDILTKSKFKGK</sequence>
<dbReference type="InterPro" id="IPR019853">
    <property type="entry name" value="GldB-like"/>
</dbReference>
<gene>
    <name evidence="1" type="ORF">ACFS7Y_11305</name>
</gene>
<keyword evidence="1" id="KW-0449">Lipoprotein</keyword>
<dbReference type="RefSeq" id="WP_320186023.1">
    <property type="nucleotide sequence ID" value="NZ_CP138332.1"/>
</dbReference>
<dbReference type="Proteomes" id="UP001597525">
    <property type="component" value="Unassembled WGS sequence"/>
</dbReference>
<dbReference type="EMBL" id="JBHUPB010000008">
    <property type="protein sequence ID" value="MFD2967981.1"/>
    <property type="molecule type" value="Genomic_DNA"/>
</dbReference>
<protein>
    <submittedName>
        <fullName evidence="1">Gliding motility lipoprotein GldB</fullName>
    </submittedName>
</protein>
<reference evidence="2" key="1">
    <citation type="journal article" date="2019" name="Int. J. Syst. Evol. Microbiol.">
        <title>The Global Catalogue of Microorganisms (GCM) 10K type strain sequencing project: providing services to taxonomists for standard genome sequencing and annotation.</title>
        <authorList>
            <consortium name="The Broad Institute Genomics Platform"/>
            <consortium name="The Broad Institute Genome Sequencing Center for Infectious Disease"/>
            <person name="Wu L."/>
            <person name="Ma J."/>
        </authorList>
    </citation>
    <scope>NUCLEOTIDE SEQUENCE [LARGE SCALE GENOMIC DNA]</scope>
    <source>
        <strain evidence="2">KCTC 22814</strain>
    </source>
</reference>
<dbReference type="Pfam" id="PF25594">
    <property type="entry name" value="GldB_lipo"/>
    <property type="match status" value="1"/>
</dbReference>
<evidence type="ECO:0000313" key="2">
    <source>
        <dbReference type="Proteomes" id="UP001597525"/>
    </source>
</evidence>
<name>A0ABW6BIE8_9SPHI</name>
<accession>A0ABW6BIE8</accession>
<evidence type="ECO:0000313" key="1">
    <source>
        <dbReference type="EMBL" id="MFD2967981.1"/>
    </source>
</evidence>
<proteinExistence type="predicted"/>
<keyword evidence="2" id="KW-1185">Reference proteome</keyword>
<organism evidence="1 2">
    <name type="scientific">Sphingobacterium bambusae</name>
    <dbReference type="NCBI Taxonomy" id="662858"/>
    <lineage>
        <taxon>Bacteria</taxon>
        <taxon>Pseudomonadati</taxon>
        <taxon>Bacteroidota</taxon>
        <taxon>Sphingobacteriia</taxon>
        <taxon>Sphingobacteriales</taxon>
        <taxon>Sphingobacteriaceae</taxon>
        <taxon>Sphingobacterium</taxon>
    </lineage>
</organism>
<comment type="caution">
    <text evidence="1">The sequence shown here is derived from an EMBL/GenBank/DDBJ whole genome shotgun (WGS) entry which is preliminary data.</text>
</comment>